<accession>A0ABR2XHD0</accession>
<evidence type="ECO:0000256" key="2">
    <source>
        <dbReference type="SAM" id="SignalP"/>
    </source>
</evidence>
<gene>
    <name evidence="3" type="ORF">SCAR479_10106</name>
</gene>
<keyword evidence="2" id="KW-0732">Signal</keyword>
<organism evidence="3 4">
    <name type="scientific">Seiridium cardinale</name>
    <dbReference type="NCBI Taxonomy" id="138064"/>
    <lineage>
        <taxon>Eukaryota</taxon>
        <taxon>Fungi</taxon>
        <taxon>Dikarya</taxon>
        <taxon>Ascomycota</taxon>
        <taxon>Pezizomycotina</taxon>
        <taxon>Sordariomycetes</taxon>
        <taxon>Xylariomycetidae</taxon>
        <taxon>Amphisphaeriales</taxon>
        <taxon>Sporocadaceae</taxon>
        <taxon>Seiridium</taxon>
    </lineage>
</organism>
<evidence type="ECO:0000313" key="4">
    <source>
        <dbReference type="Proteomes" id="UP001465668"/>
    </source>
</evidence>
<evidence type="ECO:0000313" key="3">
    <source>
        <dbReference type="EMBL" id="KAK9773189.1"/>
    </source>
</evidence>
<dbReference type="EMBL" id="JARVKM010000053">
    <property type="protein sequence ID" value="KAK9773189.1"/>
    <property type="molecule type" value="Genomic_DNA"/>
</dbReference>
<feature type="region of interest" description="Disordered" evidence="1">
    <location>
        <begin position="42"/>
        <end position="70"/>
    </location>
</feature>
<feature type="compositionally biased region" description="Pro residues" evidence="1">
    <location>
        <begin position="54"/>
        <end position="63"/>
    </location>
</feature>
<evidence type="ECO:0000256" key="1">
    <source>
        <dbReference type="SAM" id="MobiDB-lite"/>
    </source>
</evidence>
<comment type="caution">
    <text evidence="3">The sequence shown here is derived from an EMBL/GenBank/DDBJ whole genome shotgun (WGS) entry which is preliminary data.</text>
</comment>
<protein>
    <submittedName>
        <fullName evidence="3">Uncharacterized protein</fullName>
    </submittedName>
</protein>
<feature type="chain" id="PRO_5045090603" evidence="2">
    <location>
        <begin position="16"/>
        <end position="257"/>
    </location>
</feature>
<sequence>MSRLLLLIPLGIGNAEKYGPRDIETASLPNTVNSYTPELVGNAQQDPNITSPVPFKPFPPSSNPDPNQSLEDVKWTWRVNISDLAAPHAQSEYATVDPHLVTTTYDFTWSGGGNFSTIPGSYYGSGFCLTIWTPMDDMPVNVTNTFTTDDAGNTSCVPALGQACVDAIIDSRAPRGGDPFRCDAPVKSWSDIPECRDTIGYAKDVSQYSGTNTFGIGWFNDTNRDATMDWQEGQSFYESGTAPQNGSKSAAYYTAMN</sequence>
<reference evidence="3 4" key="1">
    <citation type="submission" date="2024-02" db="EMBL/GenBank/DDBJ databases">
        <title>First draft genome assembly of two strains of Seiridium cardinale.</title>
        <authorList>
            <person name="Emiliani G."/>
            <person name="Scali E."/>
        </authorList>
    </citation>
    <scope>NUCLEOTIDE SEQUENCE [LARGE SCALE GENOMIC DNA]</scope>
    <source>
        <strain evidence="3 4">BM-138-000479</strain>
    </source>
</reference>
<name>A0ABR2XHD0_9PEZI</name>
<feature type="signal peptide" evidence="2">
    <location>
        <begin position="1"/>
        <end position="15"/>
    </location>
</feature>
<dbReference type="Proteomes" id="UP001465668">
    <property type="component" value="Unassembled WGS sequence"/>
</dbReference>
<keyword evidence="4" id="KW-1185">Reference proteome</keyword>
<proteinExistence type="predicted"/>